<proteinExistence type="predicted"/>
<comment type="caution">
    <text evidence="1">The sequence shown here is derived from an EMBL/GenBank/DDBJ whole genome shotgun (WGS) entry which is preliminary data.</text>
</comment>
<evidence type="ECO:0000313" key="1">
    <source>
        <dbReference type="EMBL" id="KAG6776528.1"/>
    </source>
</evidence>
<organism evidence="1 2">
    <name type="scientific">Populus tomentosa</name>
    <name type="common">Chinese white poplar</name>
    <dbReference type="NCBI Taxonomy" id="118781"/>
    <lineage>
        <taxon>Eukaryota</taxon>
        <taxon>Viridiplantae</taxon>
        <taxon>Streptophyta</taxon>
        <taxon>Embryophyta</taxon>
        <taxon>Tracheophyta</taxon>
        <taxon>Spermatophyta</taxon>
        <taxon>Magnoliopsida</taxon>
        <taxon>eudicotyledons</taxon>
        <taxon>Gunneridae</taxon>
        <taxon>Pentapetalae</taxon>
        <taxon>rosids</taxon>
        <taxon>fabids</taxon>
        <taxon>Malpighiales</taxon>
        <taxon>Salicaceae</taxon>
        <taxon>Saliceae</taxon>
        <taxon>Populus</taxon>
    </lineage>
</organism>
<evidence type="ECO:0000313" key="2">
    <source>
        <dbReference type="Proteomes" id="UP000886885"/>
    </source>
</evidence>
<sequence length="268" mass="29782">MENGVERDRGGICFVLGGLGPFAEIPLGSRLKLGAQNREVPASCKGLGFETLTACCKERLVPIACKWMDVCCAVGLGYHSEPNPNRFSIPIPSSQKLMSMELNAFTTLDFLLYGGLGVPQLRDPFLTMVQFKGNVNGDLCLATLESTDLANTQAIKLSRVLIHVYLCGYCPYGSWYLTPFFTKKKTEWRLGCMKINLDEHVRLHYIDNFERRNVAYRVGFCFPKSYLSSVEADAKKGTICCIPPSSPLSNLNSHNWFSSTTSNHLPCT</sequence>
<dbReference type="EMBL" id="JAAWWB010000009">
    <property type="protein sequence ID" value="KAG6776528.1"/>
    <property type="molecule type" value="Genomic_DNA"/>
</dbReference>
<name>A0A8X7ZSJ0_POPTO</name>
<keyword evidence="2" id="KW-1185">Reference proteome</keyword>
<reference evidence="1" key="1">
    <citation type="journal article" date="2020" name="bioRxiv">
        <title>Hybrid origin of Populus tomentosa Carr. identified through genome sequencing and phylogenomic analysis.</title>
        <authorList>
            <person name="An X."/>
            <person name="Gao K."/>
            <person name="Chen Z."/>
            <person name="Li J."/>
            <person name="Yang X."/>
            <person name="Yang X."/>
            <person name="Zhou J."/>
            <person name="Guo T."/>
            <person name="Zhao T."/>
            <person name="Huang S."/>
            <person name="Miao D."/>
            <person name="Khan W.U."/>
            <person name="Rao P."/>
            <person name="Ye M."/>
            <person name="Lei B."/>
            <person name="Liao W."/>
            <person name="Wang J."/>
            <person name="Ji L."/>
            <person name="Li Y."/>
            <person name="Guo B."/>
            <person name="Mustafa N.S."/>
            <person name="Li S."/>
            <person name="Yun Q."/>
            <person name="Keller S.R."/>
            <person name="Mao J."/>
            <person name="Zhang R."/>
            <person name="Strauss S.H."/>
        </authorList>
    </citation>
    <scope>NUCLEOTIDE SEQUENCE</scope>
    <source>
        <strain evidence="1">GM15</strain>
        <tissue evidence="1">Leaf</tissue>
    </source>
</reference>
<protein>
    <submittedName>
        <fullName evidence="1">Uncharacterized protein</fullName>
    </submittedName>
</protein>
<accession>A0A8X7ZSJ0</accession>
<gene>
    <name evidence="1" type="ORF">POTOM_020041</name>
</gene>
<dbReference type="Proteomes" id="UP000886885">
    <property type="component" value="Chromosome 5A"/>
</dbReference>
<dbReference type="AlphaFoldDB" id="A0A8X7ZSJ0"/>